<sequence length="300" mass="35065">MELWRQKVGLFRRWLELCYMQKKILVKFWVENVNTACYIHNRITLRPGTNNTTYEIWRVRKPNVQYFYIFGSICYILVDREQRQKFDVKGDEGIFLEYSRNNKALRVYNKRTQVIMESINIKVIDQDQIPEEEEEPSVTPLFIDSPADQTTEEDNTVTPTGIDSSIEPAARIQKTHPVGNIIGEMDAKMTTRRKDRVDCRKMAGNKARLVAQGYTQVERIDFVETFAHVARLEAIRLLIALACLLKFKLYQMDVKIAFLNGIVQDEVYVEQSKGFEDATRQYDVYKLKKALYGLKQAPRA</sequence>
<dbReference type="PANTHER" id="PTHR42648">
    <property type="entry name" value="TRANSPOSASE, PUTATIVE-RELATED"/>
    <property type="match status" value="1"/>
</dbReference>
<dbReference type="Proteomes" id="UP001454036">
    <property type="component" value="Unassembled WGS sequence"/>
</dbReference>
<evidence type="ECO:0008006" key="8">
    <source>
        <dbReference type="Google" id="ProtNLM"/>
    </source>
</evidence>
<dbReference type="Pfam" id="PF25597">
    <property type="entry name" value="SH3_retrovirus"/>
    <property type="match status" value="1"/>
</dbReference>
<evidence type="ECO:0000256" key="2">
    <source>
        <dbReference type="ARBA" id="ARBA00022801"/>
    </source>
</evidence>
<dbReference type="PANTHER" id="PTHR42648:SF21">
    <property type="entry name" value="CYSTEINE-RICH RLK (RECEPTOR-LIKE PROTEIN KINASE) 8"/>
    <property type="match status" value="1"/>
</dbReference>
<evidence type="ECO:0000259" key="4">
    <source>
        <dbReference type="Pfam" id="PF07727"/>
    </source>
</evidence>
<comment type="caution">
    <text evidence="6">The sequence shown here is derived from an EMBL/GenBank/DDBJ whole genome shotgun (WGS) entry which is preliminary data.</text>
</comment>
<dbReference type="InterPro" id="IPR057670">
    <property type="entry name" value="SH3_retrovirus"/>
</dbReference>
<evidence type="ECO:0000313" key="6">
    <source>
        <dbReference type="EMBL" id="GAA0145718.1"/>
    </source>
</evidence>
<gene>
    <name evidence="6" type="ORF">LIER_36173</name>
</gene>
<dbReference type="GO" id="GO:0016787">
    <property type="term" value="F:hydrolase activity"/>
    <property type="evidence" value="ECO:0007669"/>
    <property type="project" value="UniProtKB-KW"/>
</dbReference>
<dbReference type="EMBL" id="BAABME010016383">
    <property type="protein sequence ID" value="GAA0145718.1"/>
    <property type="molecule type" value="Genomic_DNA"/>
</dbReference>
<proteinExistence type="predicted"/>
<dbReference type="Pfam" id="PF07727">
    <property type="entry name" value="RVT_2"/>
    <property type="match status" value="1"/>
</dbReference>
<accession>A0AAV3P3B9</accession>
<keyword evidence="2" id="KW-0378">Hydrolase</keyword>
<evidence type="ECO:0000313" key="7">
    <source>
        <dbReference type="Proteomes" id="UP001454036"/>
    </source>
</evidence>
<evidence type="ECO:0000259" key="5">
    <source>
        <dbReference type="Pfam" id="PF25597"/>
    </source>
</evidence>
<evidence type="ECO:0000256" key="1">
    <source>
        <dbReference type="ARBA" id="ARBA00022723"/>
    </source>
</evidence>
<dbReference type="AlphaFoldDB" id="A0AAV3P3B9"/>
<dbReference type="GO" id="GO:0046872">
    <property type="term" value="F:metal ion binding"/>
    <property type="evidence" value="ECO:0007669"/>
    <property type="project" value="UniProtKB-KW"/>
</dbReference>
<dbReference type="InterPro" id="IPR013103">
    <property type="entry name" value="RVT_2"/>
</dbReference>
<keyword evidence="7" id="KW-1185">Reference proteome</keyword>
<name>A0AAV3P3B9_LITER</name>
<protein>
    <recommendedName>
        <fullName evidence="8">Reverse transcriptase Ty1/copia-type domain-containing protein</fullName>
    </recommendedName>
</protein>
<feature type="region of interest" description="Disordered" evidence="3">
    <location>
        <begin position="135"/>
        <end position="163"/>
    </location>
</feature>
<organism evidence="6 7">
    <name type="scientific">Lithospermum erythrorhizon</name>
    <name type="common">Purple gromwell</name>
    <name type="synonym">Lithospermum officinale var. erythrorhizon</name>
    <dbReference type="NCBI Taxonomy" id="34254"/>
    <lineage>
        <taxon>Eukaryota</taxon>
        <taxon>Viridiplantae</taxon>
        <taxon>Streptophyta</taxon>
        <taxon>Embryophyta</taxon>
        <taxon>Tracheophyta</taxon>
        <taxon>Spermatophyta</taxon>
        <taxon>Magnoliopsida</taxon>
        <taxon>eudicotyledons</taxon>
        <taxon>Gunneridae</taxon>
        <taxon>Pentapetalae</taxon>
        <taxon>asterids</taxon>
        <taxon>lamiids</taxon>
        <taxon>Boraginales</taxon>
        <taxon>Boraginaceae</taxon>
        <taxon>Boraginoideae</taxon>
        <taxon>Lithospermeae</taxon>
        <taxon>Lithospermum</taxon>
    </lineage>
</organism>
<keyword evidence="1" id="KW-0479">Metal-binding</keyword>
<feature type="domain" description="Retroviral polymerase SH3-like" evidence="5">
    <location>
        <begin position="72"/>
        <end position="134"/>
    </location>
</feature>
<dbReference type="InterPro" id="IPR039537">
    <property type="entry name" value="Retrotran_Ty1/copia-like"/>
</dbReference>
<reference evidence="6 7" key="1">
    <citation type="submission" date="2024-01" db="EMBL/GenBank/DDBJ databases">
        <title>The complete chloroplast genome sequence of Lithospermum erythrorhizon: insights into the phylogenetic relationship among Boraginaceae species and the maternal lineages of purple gromwells.</title>
        <authorList>
            <person name="Okada T."/>
            <person name="Watanabe K."/>
        </authorList>
    </citation>
    <scope>NUCLEOTIDE SEQUENCE [LARGE SCALE GENOMIC DNA]</scope>
</reference>
<evidence type="ECO:0000256" key="3">
    <source>
        <dbReference type="SAM" id="MobiDB-lite"/>
    </source>
</evidence>
<feature type="domain" description="Reverse transcriptase Ty1/copia-type" evidence="4">
    <location>
        <begin position="198"/>
        <end position="299"/>
    </location>
</feature>